<reference evidence="3 4" key="2">
    <citation type="submission" date="2016-08" db="EMBL/GenBank/DDBJ databases">
        <title>Pervasive Adenine N6-methylation of Active Genes in Fungi.</title>
        <authorList>
            <consortium name="DOE Joint Genome Institute"/>
            <person name="Mondo S.J."/>
            <person name="Dannebaum R.O."/>
            <person name="Kuo R.C."/>
            <person name="Labutti K."/>
            <person name="Haridas S."/>
            <person name="Kuo A."/>
            <person name="Salamov A."/>
            <person name="Ahrendt S.R."/>
            <person name="Lipzen A."/>
            <person name="Sullivan W."/>
            <person name="Andreopoulos W.B."/>
            <person name="Clum A."/>
            <person name="Lindquist E."/>
            <person name="Daum C."/>
            <person name="Ramamoorthy G.K."/>
            <person name="Gryganskyi A."/>
            <person name="Culley D."/>
            <person name="Magnuson J.K."/>
            <person name="James T.Y."/>
            <person name="O'Malley M.A."/>
            <person name="Stajich J.E."/>
            <person name="Spatafora J.W."/>
            <person name="Visel A."/>
            <person name="Grigoriev I.V."/>
        </authorList>
    </citation>
    <scope>NUCLEOTIDE SEQUENCE [LARGE SCALE GENOMIC DNA]</scope>
    <source>
        <strain evidence="4">finn</strain>
    </source>
</reference>
<dbReference type="InterPro" id="IPR023346">
    <property type="entry name" value="Lysozyme-like_dom_sf"/>
</dbReference>
<dbReference type="EMBL" id="MCFH01000057">
    <property type="protein sequence ID" value="ORX42984.1"/>
    <property type="molecule type" value="Genomic_DNA"/>
</dbReference>
<evidence type="ECO:0000313" key="3">
    <source>
        <dbReference type="EMBL" id="ORX42984.1"/>
    </source>
</evidence>
<dbReference type="GO" id="GO:0009253">
    <property type="term" value="P:peptidoglycan catabolic process"/>
    <property type="evidence" value="ECO:0007669"/>
    <property type="project" value="InterPro"/>
</dbReference>
<evidence type="ECO:0000256" key="1">
    <source>
        <dbReference type="ARBA" id="ARBA00022529"/>
    </source>
</evidence>
<proteinExistence type="predicted"/>
<evidence type="ECO:0000256" key="2">
    <source>
        <dbReference type="ARBA" id="ARBA00022638"/>
    </source>
</evidence>
<dbReference type="GO" id="GO:0016998">
    <property type="term" value="P:cell wall macromolecule catabolic process"/>
    <property type="evidence" value="ECO:0007669"/>
    <property type="project" value="InterPro"/>
</dbReference>
<dbReference type="InterPro" id="IPR002196">
    <property type="entry name" value="Glyco_hydro_24"/>
</dbReference>
<dbReference type="GO" id="GO:0042742">
    <property type="term" value="P:defense response to bacterium"/>
    <property type="evidence" value="ECO:0007669"/>
    <property type="project" value="UniProtKB-KW"/>
</dbReference>
<dbReference type="SUPFAM" id="SSF53955">
    <property type="entry name" value="Lysozyme-like"/>
    <property type="match status" value="1"/>
</dbReference>
<dbReference type="Pfam" id="PF00959">
    <property type="entry name" value="Phage_lysozyme"/>
    <property type="match status" value="1"/>
</dbReference>
<protein>
    <recommendedName>
        <fullName evidence="5">Lysozyme-like protein</fullName>
    </recommendedName>
</protein>
<reference evidence="3 4" key="1">
    <citation type="submission" date="2016-08" db="EMBL/GenBank/DDBJ databases">
        <title>Genomes of anaerobic fungi encode conserved fungal cellulosomes for biomass hydrolysis.</title>
        <authorList>
            <consortium name="DOE Joint Genome Institute"/>
            <person name="Haitjema C.H."/>
            <person name="Gilmore S.P."/>
            <person name="Henske J.K."/>
            <person name="Solomon K.V."/>
            <person name="De Groot R."/>
            <person name="Kuo A."/>
            <person name="Mondo S.J."/>
            <person name="Salamov A.A."/>
            <person name="Labutti K."/>
            <person name="Zhao Z."/>
            <person name="Chiniquy J."/>
            <person name="Barry K."/>
            <person name="Brewer H.M."/>
            <person name="Purvine S.O."/>
            <person name="Wright A.T."/>
            <person name="Boxma B."/>
            <person name="Van Alen T."/>
            <person name="Hackstein J.H."/>
            <person name="Baker S.E."/>
            <person name="Grigoriev I.V."/>
            <person name="O'Malley M.A."/>
        </authorList>
    </citation>
    <scope>NUCLEOTIDE SEQUENCE [LARGE SCALE GENOMIC DNA]</scope>
    <source>
        <strain evidence="4">finn</strain>
    </source>
</reference>
<sequence length="178" mass="20651">LIKNEENTENLNACTPYINYKNLPLIGYGKLCSENKVSSNDDLNEQCKDLIDTCTQDNAINWLYRDIDKAINCIQECTLCKKAYNTCSIERQSILISLAHSMGCEDFKNLEIFNDIINKNWENIDLKSLNSNWSEKNYNRAIKHLYVLRKNDCCNEICKSYQWGNNDNNSLCINDIIN</sequence>
<keyword evidence="1" id="KW-0929">Antimicrobial</keyword>
<evidence type="ECO:0008006" key="5">
    <source>
        <dbReference type="Google" id="ProtNLM"/>
    </source>
</evidence>
<accession>A0A1Y1UZV2</accession>
<keyword evidence="4" id="KW-1185">Reference proteome</keyword>
<dbReference type="Proteomes" id="UP000193719">
    <property type="component" value="Unassembled WGS sequence"/>
</dbReference>
<dbReference type="GO" id="GO:0003796">
    <property type="term" value="F:lysozyme activity"/>
    <property type="evidence" value="ECO:0007669"/>
    <property type="project" value="InterPro"/>
</dbReference>
<name>A0A1Y1UZV2_9FUNG</name>
<dbReference type="GO" id="GO:0031640">
    <property type="term" value="P:killing of cells of another organism"/>
    <property type="evidence" value="ECO:0007669"/>
    <property type="project" value="UniProtKB-KW"/>
</dbReference>
<feature type="non-terminal residue" evidence="3">
    <location>
        <position position="1"/>
    </location>
</feature>
<dbReference type="InterPro" id="IPR023347">
    <property type="entry name" value="Lysozyme_dom_sf"/>
</dbReference>
<dbReference type="Gene3D" id="1.10.530.40">
    <property type="match status" value="1"/>
</dbReference>
<organism evidence="3 4">
    <name type="scientific">Piromyces finnis</name>
    <dbReference type="NCBI Taxonomy" id="1754191"/>
    <lineage>
        <taxon>Eukaryota</taxon>
        <taxon>Fungi</taxon>
        <taxon>Fungi incertae sedis</taxon>
        <taxon>Chytridiomycota</taxon>
        <taxon>Chytridiomycota incertae sedis</taxon>
        <taxon>Neocallimastigomycetes</taxon>
        <taxon>Neocallimastigales</taxon>
        <taxon>Neocallimastigaceae</taxon>
        <taxon>Piromyces</taxon>
    </lineage>
</organism>
<evidence type="ECO:0000313" key="4">
    <source>
        <dbReference type="Proteomes" id="UP000193719"/>
    </source>
</evidence>
<comment type="caution">
    <text evidence="3">The sequence shown here is derived from an EMBL/GenBank/DDBJ whole genome shotgun (WGS) entry which is preliminary data.</text>
</comment>
<keyword evidence="2" id="KW-0081">Bacteriolytic enzyme</keyword>
<feature type="non-terminal residue" evidence="3">
    <location>
        <position position="178"/>
    </location>
</feature>
<gene>
    <name evidence="3" type="ORF">BCR36DRAFT_215520</name>
</gene>
<dbReference type="AlphaFoldDB" id="A0A1Y1UZV2"/>